<reference evidence="1 2" key="1">
    <citation type="submission" date="2023-07" db="EMBL/GenBank/DDBJ databases">
        <title>Sorghum-associated microbial communities from plants grown in Nebraska, USA.</title>
        <authorList>
            <person name="Schachtman D."/>
        </authorList>
    </citation>
    <scope>NUCLEOTIDE SEQUENCE [LARGE SCALE GENOMIC DNA]</scope>
    <source>
        <strain evidence="1 2">BE57</strain>
    </source>
</reference>
<gene>
    <name evidence="1" type="ORF">J2W84_001180</name>
</gene>
<protein>
    <submittedName>
        <fullName evidence="1">Uncharacterized protein</fullName>
    </submittedName>
</protein>
<dbReference type="EMBL" id="JAVDTI010000001">
    <property type="protein sequence ID" value="MDR6804143.1"/>
    <property type="molecule type" value="Genomic_DNA"/>
</dbReference>
<accession>A0ABU1QSU5</accession>
<proteinExistence type="predicted"/>
<keyword evidence="2" id="KW-1185">Reference proteome</keyword>
<sequence>MSDFSLKKAALFGLYTFDRTVREINARARKNFYSGHVKWLY</sequence>
<dbReference type="Proteomes" id="UP001264980">
    <property type="component" value="Unassembled WGS sequence"/>
</dbReference>
<evidence type="ECO:0000313" key="2">
    <source>
        <dbReference type="Proteomes" id="UP001264980"/>
    </source>
</evidence>
<organism evidence="1 2">
    <name type="scientific">Dyadobacter fermentans</name>
    <dbReference type="NCBI Taxonomy" id="94254"/>
    <lineage>
        <taxon>Bacteria</taxon>
        <taxon>Pseudomonadati</taxon>
        <taxon>Bacteroidota</taxon>
        <taxon>Cytophagia</taxon>
        <taxon>Cytophagales</taxon>
        <taxon>Spirosomataceae</taxon>
        <taxon>Dyadobacter</taxon>
    </lineage>
</organism>
<evidence type="ECO:0000313" key="1">
    <source>
        <dbReference type="EMBL" id="MDR6804143.1"/>
    </source>
</evidence>
<name>A0ABU1QSU5_9BACT</name>
<comment type="caution">
    <text evidence="1">The sequence shown here is derived from an EMBL/GenBank/DDBJ whole genome shotgun (WGS) entry which is preliminary data.</text>
</comment>